<dbReference type="SUPFAM" id="SSF48726">
    <property type="entry name" value="Immunoglobulin"/>
    <property type="match status" value="1"/>
</dbReference>
<feature type="domain" description="Immunoglobulin" evidence="2">
    <location>
        <begin position="27"/>
        <end position="115"/>
    </location>
</feature>
<comment type="caution">
    <text evidence="3">The sequence shown here is derived from an EMBL/GenBank/DDBJ whole genome shotgun (WGS) entry which is preliminary data.</text>
</comment>
<dbReference type="AlphaFoldDB" id="A0A8S1C6Y4"/>
<dbReference type="PANTHER" id="PTHR15360:SF4">
    <property type="entry name" value="PROTEIN KINASE DOMAIN-CONTAINING PROTEIN"/>
    <property type="match status" value="1"/>
</dbReference>
<dbReference type="Proteomes" id="UP000494165">
    <property type="component" value="Unassembled WGS sequence"/>
</dbReference>
<dbReference type="SMART" id="SM00409">
    <property type="entry name" value="IG"/>
    <property type="match status" value="2"/>
</dbReference>
<feature type="domain" description="Immunoglobulin" evidence="2">
    <location>
        <begin position="129"/>
        <end position="207"/>
    </location>
</feature>
<keyword evidence="1" id="KW-0732">Signal</keyword>
<keyword evidence="4" id="KW-1185">Reference proteome</keyword>
<dbReference type="InterPro" id="IPR013783">
    <property type="entry name" value="Ig-like_fold"/>
</dbReference>
<organism evidence="3 4">
    <name type="scientific">Cloeon dipterum</name>
    <dbReference type="NCBI Taxonomy" id="197152"/>
    <lineage>
        <taxon>Eukaryota</taxon>
        <taxon>Metazoa</taxon>
        <taxon>Ecdysozoa</taxon>
        <taxon>Arthropoda</taxon>
        <taxon>Hexapoda</taxon>
        <taxon>Insecta</taxon>
        <taxon>Pterygota</taxon>
        <taxon>Palaeoptera</taxon>
        <taxon>Ephemeroptera</taxon>
        <taxon>Pisciforma</taxon>
        <taxon>Baetidae</taxon>
        <taxon>Cloeon</taxon>
    </lineage>
</organism>
<evidence type="ECO:0000256" key="1">
    <source>
        <dbReference type="SAM" id="SignalP"/>
    </source>
</evidence>
<evidence type="ECO:0000313" key="3">
    <source>
        <dbReference type="EMBL" id="CAB3363895.1"/>
    </source>
</evidence>
<dbReference type="InterPro" id="IPR042495">
    <property type="entry name" value="PDGFRL"/>
</dbReference>
<evidence type="ECO:0000259" key="2">
    <source>
        <dbReference type="SMART" id="SM00409"/>
    </source>
</evidence>
<dbReference type="EMBL" id="CADEPI010000013">
    <property type="protein sequence ID" value="CAB3363895.1"/>
    <property type="molecule type" value="Genomic_DNA"/>
</dbReference>
<dbReference type="InterPro" id="IPR036179">
    <property type="entry name" value="Ig-like_dom_sf"/>
</dbReference>
<gene>
    <name evidence="3" type="ORF">CLODIP_2_CD10017</name>
</gene>
<feature type="signal peptide" evidence="1">
    <location>
        <begin position="1"/>
        <end position="18"/>
    </location>
</feature>
<evidence type="ECO:0000313" key="4">
    <source>
        <dbReference type="Proteomes" id="UP000494165"/>
    </source>
</evidence>
<dbReference type="Gene3D" id="2.60.40.10">
    <property type="entry name" value="Immunoglobulins"/>
    <property type="match status" value="2"/>
</dbReference>
<dbReference type="PANTHER" id="PTHR15360">
    <property type="entry name" value="PLATELET-DERIVED GROWTH FACTOR RECEPTOR LIKE"/>
    <property type="match status" value="1"/>
</dbReference>
<feature type="chain" id="PRO_5035734790" description="Immunoglobulin domain-containing protein" evidence="1">
    <location>
        <begin position="19"/>
        <end position="239"/>
    </location>
</feature>
<dbReference type="InterPro" id="IPR003599">
    <property type="entry name" value="Ig_sub"/>
</dbReference>
<protein>
    <recommendedName>
        <fullName evidence="2">Immunoglobulin domain-containing protein</fullName>
    </recommendedName>
</protein>
<dbReference type="OrthoDB" id="6077854at2759"/>
<proteinExistence type="predicted"/>
<reference evidence="3 4" key="1">
    <citation type="submission" date="2020-04" db="EMBL/GenBank/DDBJ databases">
        <authorList>
            <person name="Alioto T."/>
            <person name="Alioto T."/>
            <person name="Gomez Garrido J."/>
        </authorList>
    </citation>
    <scope>NUCLEOTIDE SEQUENCE [LARGE SCALE GENOMIC DNA]</scope>
</reference>
<accession>A0A8S1C6Y4</accession>
<sequence length="239" mass="27311">MEKLLLCLLLVSVAVSDALRPKLLPDDKELVLKVGDEFTLECHSERKIIWLYPRPGMEDSVVLDEQTDENSSDYPFVSKITVTTTEYLETGYYTCTDEENKKQLIESHLAKIYVYVDDDEHLIAHDPNEFYIEGPEKEESVIPCKPTAPDITMSLDPNFDDNGTPFNYDPHRGFVIAEVQIIHSQYYDCRAARGSNEKNMEFALTVIPETEKPSPPHISITTDNEHGHIAEVRPRMDHP</sequence>
<name>A0A8S1C6Y4_9INSE</name>